<dbReference type="Pfam" id="PF05618">
    <property type="entry name" value="Zn_protease"/>
    <property type="match status" value="1"/>
</dbReference>
<evidence type="ECO:0000313" key="2">
    <source>
        <dbReference type="EMBL" id="PWN57828.1"/>
    </source>
</evidence>
<dbReference type="EMBL" id="QEQK01000001">
    <property type="protein sequence ID" value="PWN57828.1"/>
    <property type="molecule type" value="Genomic_DNA"/>
</dbReference>
<dbReference type="SUPFAM" id="SSF50630">
    <property type="entry name" value="Acid proteases"/>
    <property type="match status" value="1"/>
</dbReference>
<dbReference type="AlphaFoldDB" id="A0A363UQT4"/>
<keyword evidence="3" id="KW-1185">Reference proteome</keyword>
<dbReference type="Proteomes" id="UP000251800">
    <property type="component" value="Unassembled WGS sequence"/>
</dbReference>
<dbReference type="InterPro" id="IPR008503">
    <property type="entry name" value="Asp_endopeptidase"/>
</dbReference>
<feature type="domain" description="Retropepsin-like aspartic endopeptidase" evidence="1">
    <location>
        <begin position="15"/>
        <end position="147"/>
    </location>
</feature>
<sequence>MSKETLDNQDISLRVGWREWVGLPELGIAHIKAKVDTGARTSALHAFSVEILDGDDGRYARFGVHPQQDSDRECWCQAPVIDERVVTDSGGHRENRPVILTPVRVGQLVWPIEMTLTDRDTMLFRMLLGRTALRGRALVDPAASYLSAPPPEETPT</sequence>
<dbReference type="PANTHER" id="PTHR38037">
    <property type="entry name" value="ZN_PROTEASE DOMAIN-CONTAINING PROTEIN"/>
    <property type="match status" value="1"/>
</dbReference>
<organism evidence="2 3">
    <name type="scientific">Abyssibacter profundi</name>
    <dbReference type="NCBI Taxonomy" id="2182787"/>
    <lineage>
        <taxon>Bacteria</taxon>
        <taxon>Pseudomonadati</taxon>
        <taxon>Pseudomonadota</taxon>
        <taxon>Gammaproteobacteria</taxon>
        <taxon>Chromatiales</taxon>
        <taxon>Oceanococcaceae</taxon>
        <taxon>Abyssibacter</taxon>
    </lineage>
</organism>
<dbReference type="RefSeq" id="WP_109718685.1">
    <property type="nucleotide sequence ID" value="NZ_QEQK01000001.1"/>
</dbReference>
<accession>A0A363UQT4</accession>
<proteinExistence type="predicted"/>
<name>A0A363UQT4_9GAMM</name>
<gene>
    <name evidence="2" type="ORF">DEH80_01430</name>
</gene>
<dbReference type="Gene3D" id="2.40.70.10">
    <property type="entry name" value="Acid Proteases"/>
    <property type="match status" value="1"/>
</dbReference>
<evidence type="ECO:0000259" key="1">
    <source>
        <dbReference type="Pfam" id="PF05618"/>
    </source>
</evidence>
<protein>
    <submittedName>
        <fullName evidence="2">ATP-dependent zinc protease</fullName>
    </submittedName>
</protein>
<dbReference type="GO" id="GO:0006508">
    <property type="term" value="P:proteolysis"/>
    <property type="evidence" value="ECO:0007669"/>
    <property type="project" value="UniProtKB-KW"/>
</dbReference>
<dbReference type="GO" id="GO:0008233">
    <property type="term" value="F:peptidase activity"/>
    <property type="evidence" value="ECO:0007669"/>
    <property type="project" value="UniProtKB-KW"/>
</dbReference>
<reference evidence="2 3" key="1">
    <citation type="submission" date="2018-05" db="EMBL/GenBank/DDBJ databases">
        <title>Abyssibacter profundi OUC007T gen. nov., sp. nov, a marine bacterium isolated from seawater of the Mariana Trench.</title>
        <authorList>
            <person name="Zhou S."/>
        </authorList>
    </citation>
    <scope>NUCLEOTIDE SEQUENCE [LARGE SCALE GENOMIC DNA]</scope>
    <source>
        <strain evidence="2 3">OUC007</strain>
    </source>
</reference>
<keyword evidence="2" id="KW-0378">Hydrolase</keyword>
<dbReference type="InterPro" id="IPR021109">
    <property type="entry name" value="Peptidase_aspartic_dom_sf"/>
</dbReference>
<comment type="caution">
    <text evidence="2">The sequence shown here is derived from an EMBL/GenBank/DDBJ whole genome shotgun (WGS) entry which is preliminary data.</text>
</comment>
<evidence type="ECO:0000313" key="3">
    <source>
        <dbReference type="Proteomes" id="UP000251800"/>
    </source>
</evidence>
<dbReference type="PANTHER" id="PTHR38037:SF1">
    <property type="entry name" value="ATP-DEPENDENT ZINC PROTEASE DOMAIN-CONTAINING PROTEIN-RELATED"/>
    <property type="match status" value="1"/>
</dbReference>
<keyword evidence="2" id="KW-0645">Protease</keyword>
<dbReference type="OrthoDB" id="9782977at2"/>